<proteinExistence type="predicted"/>
<sequence>MWFPLLSYIAREIYYETLCRRLFPKEKRRKKPSPKRLSSHLCSSPYDSLSLEFNLALVALWRIASSLGLFLPLSLASGKKFGSDLVRFIFLIRWRNAKP</sequence>
<name>A0A6D2JV21_9BRAS</name>
<dbReference type="Proteomes" id="UP000467841">
    <property type="component" value="Unassembled WGS sequence"/>
</dbReference>
<dbReference type="EMBL" id="CACVBM020001327">
    <property type="protein sequence ID" value="CAA7045631.1"/>
    <property type="molecule type" value="Genomic_DNA"/>
</dbReference>
<comment type="caution">
    <text evidence="1">The sequence shown here is derived from an EMBL/GenBank/DDBJ whole genome shotgun (WGS) entry which is preliminary data.</text>
</comment>
<reference evidence="1" key="1">
    <citation type="submission" date="2020-01" db="EMBL/GenBank/DDBJ databases">
        <authorList>
            <person name="Mishra B."/>
        </authorList>
    </citation>
    <scope>NUCLEOTIDE SEQUENCE [LARGE SCALE GENOMIC DNA]</scope>
</reference>
<evidence type="ECO:0000313" key="2">
    <source>
        <dbReference type="Proteomes" id="UP000467841"/>
    </source>
</evidence>
<gene>
    <name evidence="1" type="ORF">MERR_LOCUS32866</name>
</gene>
<dbReference type="AlphaFoldDB" id="A0A6D2JV21"/>
<accession>A0A6D2JV21</accession>
<protein>
    <submittedName>
        <fullName evidence="1">Uncharacterized protein</fullName>
    </submittedName>
</protein>
<keyword evidence="2" id="KW-1185">Reference proteome</keyword>
<organism evidence="1 2">
    <name type="scientific">Microthlaspi erraticum</name>
    <dbReference type="NCBI Taxonomy" id="1685480"/>
    <lineage>
        <taxon>Eukaryota</taxon>
        <taxon>Viridiplantae</taxon>
        <taxon>Streptophyta</taxon>
        <taxon>Embryophyta</taxon>
        <taxon>Tracheophyta</taxon>
        <taxon>Spermatophyta</taxon>
        <taxon>Magnoliopsida</taxon>
        <taxon>eudicotyledons</taxon>
        <taxon>Gunneridae</taxon>
        <taxon>Pentapetalae</taxon>
        <taxon>rosids</taxon>
        <taxon>malvids</taxon>
        <taxon>Brassicales</taxon>
        <taxon>Brassicaceae</taxon>
        <taxon>Coluteocarpeae</taxon>
        <taxon>Microthlaspi</taxon>
    </lineage>
</organism>
<evidence type="ECO:0000313" key="1">
    <source>
        <dbReference type="EMBL" id="CAA7045631.1"/>
    </source>
</evidence>